<keyword evidence="1" id="KW-0472">Membrane</keyword>
<feature type="transmembrane region" description="Helical" evidence="1">
    <location>
        <begin position="43"/>
        <end position="76"/>
    </location>
</feature>
<evidence type="ECO:0000313" key="3">
    <source>
        <dbReference type="Proteomes" id="UP001163726"/>
    </source>
</evidence>
<name>A0ABY7AT15_9ALTE</name>
<dbReference type="PIRSF" id="PIRSF033239">
    <property type="entry name" value="ExoD"/>
    <property type="match status" value="1"/>
</dbReference>
<keyword evidence="3" id="KW-1185">Reference proteome</keyword>
<protein>
    <submittedName>
        <fullName evidence="2">Exopolysaccharide biosynthesis protein</fullName>
    </submittedName>
</protein>
<sequence length="193" mass="20774">MAERYNLSEIIEQITQVGQGAKKITAGDLIEHFENRGFGPLLVFPALIAILPTGGIPGVPTVCGILICFISIQLALGKQSPWLPKKFKQLSIKQESLEKNANKALPITQKIDKVFRPRFKLFQSKKVKKAIALTCAGCGLIMIPLELLPFAVAIPASAILSTAVGLATEDGLFIIIGLAMSLMSFAGTLLLIF</sequence>
<proteinExistence type="predicted"/>
<feature type="transmembrane region" description="Helical" evidence="1">
    <location>
        <begin position="130"/>
        <end position="152"/>
    </location>
</feature>
<keyword evidence="1" id="KW-0812">Transmembrane</keyword>
<dbReference type="PANTHER" id="PTHR41795">
    <property type="entry name" value="EXOPOLYSACCHARIDE SYNTHESIS PROTEIN"/>
    <property type="match status" value="1"/>
</dbReference>
<accession>A0ABY7AT15</accession>
<evidence type="ECO:0000313" key="2">
    <source>
        <dbReference type="EMBL" id="WAJ71524.1"/>
    </source>
</evidence>
<feature type="transmembrane region" description="Helical" evidence="1">
    <location>
        <begin position="172"/>
        <end position="192"/>
    </location>
</feature>
<dbReference type="RefSeq" id="WP_268076068.1">
    <property type="nucleotide sequence ID" value="NZ_CP109965.1"/>
</dbReference>
<dbReference type="EMBL" id="CP109965">
    <property type="protein sequence ID" value="WAJ71524.1"/>
    <property type="molecule type" value="Genomic_DNA"/>
</dbReference>
<dbReference type="PANTHER" id="PTHR41795:SF1">
    <property type="entry name" value="EXOPOLYSACCHARIDE SYNTHESIS PROTEIN"/>
    <property type="match status" value="1"/>
</dbReference>
<evidence type="ECO:0000256" key="1">
    <source>
        <dbReference type="SAM" id="Phobius"/>
    </source>
</evidence>
<dbReference type="Pfam" id="PF06055">
    <property type="entry name" value="ExoD"/>
    <property type="match status" value="1"/>
</dbReference>
<gene>
    <name evidence="2" type="ORF">OLW01_06935</name>
</gene>
<organism evidence="2 3">
    <name type="scientific">Catenovulum adriaticum</name>
    <dbReference type="NCBI Taxonomy" id="2984846"/>
    <lineage>
        <taxon>Bacteria</taxon>
        <taxon>Pseudomonadati</taxon>
        <taxon>Pseudomonadota</taxon>
        <taxon>Gammaproteobacteria</taxon>
        <taxon>Alteromonadales</taxon>
        <taxon>Alteromonadaceae</taxon>
        <taxon>Catenovulum</taxon>
    </lineage>
</organism>
<dbReference type="Proteomes" id="UP001163726">
    <property type="component" value="Chromosome"/>
</dbReference>
<dbReference type="InterPro" id="IPR010331">
    <property type="entry name" value="ExoD"/>
</dbReference>
<reference evidence="2" key="1">
    <citation type="submission" date="2022-10" db="EMBL/GenBank/DDBJ databases">
        <title>Catenovulum adriacola sp. nov. isolated in the Harbour of Susak.</title>
        <authorList>
            <person name="Schoch T."/>
            <person name="Reich S.J."/>
            <person name="Stoeferle S."/>
            <person name="Flaiz M."/>
            <person name="Kazda M."/>
            <person name="Riedel C.U."/>
            <person name="Duerre P."/>
        </authorList>
    </citation>
    <scope>NUCLEOTIDE SEQUENCE</scope>
    <source>
        <strain evidence="2">TS8</strain>
    </source>
</reference>
<keyword evidence="1" id="KW-1133">Transmembrane helix</keyword>